<name>A0AAE3H1L5_9BACT</name>
<evidence type="ECO:0000313" key="3">
    <source>
        <dbReference type="Proteomes" id="UP001204144"/>
    </source>
</evidence>
<dbReference type="AlphaFoldDB" id="A0AAE3H1L5"/>
<gene>
    <name evidence="2" type="ORF">EGI31_06530</name>
</gene>
<dbReference type="EMBL" id="RJUF01000012">
    <property type="protein sequence ID" value="MCP9762605.1"/>
    <property type="molecule type" value="Genomic_DNA"/>
</dbReference>
<feature type="transmembrane region" description="Helical" evidence="1">
    <location>
        <begin position="40"/>
        <end position="58"/>
    </location>
</feature>
<keyword evidence="1" id="KW-0812">Transmembrane</keyword>
<accession>A0AAE3H1L5</accession>
<dbReference type="RefSeq" id="WP_255036378.1">
    <property type="nucleotide sequence ID" value="NZ_RJUF01000012.1"/>
</dbReference>
<keyword evidence="1" id="KW-0472">Membrane</keyword>
<keyword evidence="3" id="KW-1185">Reference proteome</keyword>
<dbReference type="Proteomes" id="UP001204144">
    <property type="component" value="Unassembled WGS sequence"/>
</dbReference>
<comment type="caution">
    <text evidence="2">The sequence shown here is derived from an EMBL/GenBank/DDBJ whole genome shotgun (WGS) entry which is preliminary data.</text>
</comment>
<feature type="transmembrane region" description="Helical" evidence="1">
    <location>
        <begin position="7"/>
        <end position="28"/>
    </location>
</feature>
<keyword evidence="1" id="KW-1133">Transmembrane helix</keyword>
<organism evidence="2 3">
    <name type="scientific">Lacihabitans soyangensis</name>
    <dbReference type="NCBI Taxonomy" id="869394"/>
    <lineage>
        <taxon>Bacteria</taxon>
        <taxon>Pseudomonadati</taxon>
        <taxon>Bacteroidota</taxon>
        <taxon>Cytophagia</taxon>
        <taxon>Cytophagales</taxon>
        <taxon>Leadbetterellaceae</taxon>
        <taxon>Lacihabitans</taxon>
    </lineage>
</organism>
<protein>
    <submittedName>
        <fullName evidence="2">Uncharacterized protein</fullName>
    </submittedName>
</protein>
<evidence type="ECO:0000313" key="2">
    <source>
        <dbReference type="EMBL" id="MCP9762605.1"/>
    </source>
</evidence>
<evidence type="ECO:0000256" key="1">
    <source>
        <dbReference type="SAM" id="Phobius"/>
    </source>
</evidence>
<proteinExistence type="predicted"/>
<reference evidence="2 3" key="1">
    <citation type="submission" date="2018-11" db="EMBL/GenBank/DDBJ databases">
        <title>Novel bacteria species description.</title>
        <authorList>
            <person name="Han J.-H."/>
        </authorList>
    </citation>
    <scope>NUCLEOTIDE SEQUENCE [LARGE SCALE GENOMIC DNA]</scope>
    <source>
        <strain evidence="2 3">KCTC23259</strain>
    </source>
</reference>
<sequence length="65" mass="7459">MEDILNKLGWALLIAFSIMVLIIGVILYQNNFTDEPEVKISAFYFIISIIFLGSGIYFRKLSKKV</sequence>